<gene>
    <name evidence="2" type="ORF">M9458_052991</name>
</gene>
<evidence type="ECO:0000313" key="3">
    <source>
        <dbReference type="Proteomes" id="UP001529510"/>
    </source>
</evidence>
<keyword evidence="1" id="KW-0175">Coiled coil</keyword>
<dbReference type="Proteomes" id="UP001529510">
    <property type="component" value="Unassembled WGS sequence"/>
</dbReference>
<organism evidence="2 3">
    <name type="scientific">Cirrhinus mrigala</name>
    <name type="common">Mrigala</name>
    <dbReference type="NCBI Taxonomy" id="683832"/>
    <lineage>
        <taxon>Eukaryota</taxon>
        <taxon>Metazoa</taxon>
        <taxon>Chordata</taxon>
        <taxon>Craniata</taxon>
        <taxon>Vertebrata</taxon>
        <taxon>Euteleostomi</taxon>
        <taxon>Actinopterygii</taxon>
        <taxon>Neopterygii</taxon>
        <taxon>Teleostei</taxon>
        <taxon>Ostariophysi</taxon>
        <taxon>Cypriniformes</taxon>
        <taxon>Cyprinidae</taxon>
        <taxon>Labeoninae</taxon>
        <taxon>Labeonini</taxon>
        <taxon>Cirrhinus</taxon>
    </lineage>
</organism>
<accession>A0ABD0MSD6</accession>
<sequence>MVRNKILWSDETKIELFGLNSKRYVWRKPGTAHHLSNTVPTVKHGGGSIMLWGCFSAAGTGRLVAIEGKMNVAQYRDILDENLLQSAQDLRLGRRSKVQDDHAKKDKVRDDHAKEDMIKANSSAIDKNKKDISELQSQVAHLKKENAILKSACEEHARYKRRWNLRLTGLPEKDDGNVRETVIGILTWIFPVSAERLHDTVDTVHRLGKRESAATSNNVSRVVIIQFGMCTIWDEVWKKSKDARFCISCIKIFT</sequence>
<dbReference type="AlphaFoldDB" id="A0ABD0MSD6"/>
<dbReference type="InterPro" id="IPR036397">
    <property type="entry name" value="RNaseH_sf"/>
</dbReference>
<evidence type="ECO:0008006" key="4">
    <source>
        <dbReference type="Google" id="ProtNLM"/>
    </source>
</evidence>
<keyword evidence="3" id="KW-1185">Reference proteome</keyword>
<evidence type="ECO:0000313" key="2">
    <source>
        <dbReference type="EMBL" id="KAL0151692.1"/>
    </source>
</evidence>
<proteinExistence type="predicted"/>
<dbReference type="InterPro" id="IPR052338">
    <property type="entry name" value="Transposase_5"/>
</dbReference>
<name>A0ABD0MSD6_CIRMR</name>
<dbReference type="Gene3D" id="3.30.420.10">
    <property type="entry name" value="Ribonuclease H-like superfamily/Ribonuclease H"/>
    <property type="match status" value="1"/>
</dbReference>
<dbReference type="PANTHER" id="PTHR23022:SF135">
    <property type="entry name" value="SI:DKEY-77F5.3"/>
    <property type="match status" value="1"/>
</dbReference>
<feature type="coiled-coil region" evidence="1">
    <location>
        <begin position="125"/>
        <end position="152"/>
    </location>
</feature>
<dbReference type="EMBL" id="JAMKFB020000231">
    <property type="protein sequence ID" value="KAL0151692.1"/>
    <property type="molecule type" value="Genomic_DNA"/>
</dbReference>
<comment type="caution">
    <text evidence="2">The sequence shown here is derived from an EMBL/GenBank/DDBJ whole genome shotgun (WGS) entry which is preliminary data.</text>
</comment>
<protein>
    <recommendedName>
        <fullName evidence="4">Transposase</fullName>
    </recommendedName>
</protein>
<dbReference type="PANTHER" id="PTHR23022">
    <property type="entry name" value="TRANSPOSABLE ELEMENT-RELATED"/>
    <property type="match status" value="1"/>
</dbReference>
<evidence type="ECO:0000256" key="1">
    <source>
        <dbReference type="SAM" id="Coils"/>
    </source>
</evidence>
<reference evidence="2 3" key="1">
    <citation type="submission" date="2024-05" db="EMBL/GenBank/DDBJ databases">
        <title>Genome sequencing and assembly of Indian major carp, Cirrhinus mrigala (Hamilton, 1822).</title>
        <authorList>
            <person name="Mohindra V."/>
            <person name="Chowdhury L.M."/>
            <person name="Lal K."/>
            <person name="Jena J.K."/>
        </authorList>
    </citation>
    <scope>NUCLEOTIDE SEQUENCE [LARGE SCALE GENOMIC DNA]</scope>
    <source>
        <strain evidence="2">CM1030</strain>
        <tissue evidence="2">Blood</tissue>
    </source>
</reference>